<dbReference type="EMBL" id="PEDP01000007">
    <property type="protein sequence ID" value="POS88369.1"/>
    <property type="molecule type" value="Genomic_DNA"/>
</dbReference>
<gene>
    <name evidence="2" type="ORF">EPUL_000098</name>
</gene>
<sequence length="176" mass="19250">MIFLGTLVFWILISFTTANSVHFVNQDVITRTIVFTPERGQPQISSVKIQGNSAEQVTFPGGWTGNWYSVSEGAANVPGMLGEVSFDGFNGATYFDVSAIVNPNDNQGVKELFPAGTNKPVSGCDSFPCENVYKKADDLQTLSTYSKELICLLGNSQSKARRSNRKVMDDLDFQTS</sequence>
<accession>A0A2S4Q272</accession>
<dbReference type="STRING" id="225359.A0A2S4Q272"/>
<keyword evidence="3" id="KW-1185">Reference proteome</keyword>
<dbReference type="OrthoDB" id="3513524at2759"/>
<evidence type="ECO:0000256" key="1">
    <source>
        <dbReference type="SAM" id="SignalP"/>
    </source>
</evidence>
<keyword evidence="1" id="KW-0732">Signal</keyword>
<reference evidence="2 3" key="1">
    <citation type="submission" date="2017-10" db="EMBL/GenBank/DDBJ databases">
        <title>Development of genomic resources for the powdery mildew, Erysiphe pulchra.</title>
        <authorList>
            <person name="Wadl P.A."/>
            <person name="Mack B.M."/>
            <person name="Moore G."/>
            <person name="Beltz S.B."/>
        </authorList>
    </citation>
    <scope>NUCLEOTIDE SEQUENCE [LARGE SCALE GENOMIC DNA]</scope>
    <source>
        <strain evidence="2">Cflorida</strain>
    </source>
</reference>
<dbReference type="Proteomes" id="UP000237438">
    <property type="component" value="Unassembled WGS sequence"/>
</dbReference>
<protein>
    <recommendedName>
        <fullName evidence="4">DNase1 protein</fullName>
    </recommendedName>
</protein>
<evidence type="ECO:0008006" key="4">
    <source>
        <dbReference type="Google" id="ProtNLM"/>
    </source>
</evidence>
<comment type="caution">
    <text evidence="2">The sequence shown here is derived from an EMBL/GenBank/DDBJ whole genome shotgun (WGS) entry which is preliminary data.</text>
</comment>
<name>A0A2S4Q272_9PEZI</name>
<feature type="chain" id="PRO_5015397544" description="DNase1 protein" evidence="1">
    <location>
        <begin position="19"/>
        <end position="176"/>
    </location>
</feature>
<organism evidence="2 3">
    <name type="scientific">Erysiphe pulchra</name>
    <dbReference type="NCBI Taxonomy" id="225359"/>
    <lineage>
        <taxon>Eukaryota</taxon>
        <taxon>Fungi</taxon>
        <taxon>Dikarya</taxon>
        <taxon>Ascomycota</taxon>
        <taxon>Pezizomycotina</taxon>
        <taxon>Leotiomycetes</taxon>
        <taxon>Erysiphales</taxon>
        <taxon>Erysiphaceae</taxon>
        <taxon>Erysiphe</taxon>
    </lineage>
</organism>
<dbReference type="AlphaFoldDB" id="A0A2S4Q272"/>
<feature type="signal peptide" evidence="1">
    <location>
        <begin position="1"/>
        <end position="18"/>
    </location>
</feature>
<evidence type="ECO:0000313" key="2">
    <source>
        <dbReference type="EMBL" id="POS88369.1"/>
    </source>
</evidence>
<proteinExistence type="predicted"/>
<evidence type="ECO:0000313" key="3">
    <source>
        <dbReference type="Proteomes" id="UP000237438"/>
    </source>
</evidence>